<dbReference type="InterPro" id="IPR013103">
    <property type="entry name" value="RVT_2"/>
</dbReference>
<feature type="region of interest" description="Disordered" evidence="5">
    <location>
        <begin position="1"/>
        <end position="20"/>
    </location>
</feature>
<evidence type="ECO:0000256" key="1">
    <source>
        <dbReference type="ARBA" id="ARBA00022670"/>
    </source>
</evidence>
<dbReference type="InterPro" id="IPR025724">
    <property type="entry name" value="GAG-pre-integrase_dom"/>
</dbReference>
<dbReference type="CDD" id="cd09272">
    <property type="entry name" value="RNase_HI_RT_Ty1"/>
    <property type="match status" value="1"/>
</dbReference>
<feature type="region of interest" description="Disordered" evidence="5">
    <location>
        <begin position="1510"/>
        <end position="1594"/>
    </location>
</feature>
<feature type="compositionally biased region" description="Low complexity" evidence="5">
    <location>
        <begin position="1538"/>
        <end position="1553"/>
    </location>
</feature>
<feature type="compositionally biased region" description="Basic and acidic residues" evidence="5">
    <location>
        <begin position="1520"/>
        <end position="1529"/>
    </location>
</feature>
<dbReference type="Proteomes" id="UP001172457">
    <property type="component" value="Chromosome 4"/>
</dbReference>
<keyword evidence="4" id="KW-0378">Hydrolase</keyword>
<feature type="region of interest" description="Disordered" evidence="5">
    <location>
        <begin position="270"/>
        <end position="304"/>
    </location>
</feature>
<dbReference type="Pfam" id="PF00665">
    <property type="entry name" value="rve"/>
    <property type="match status" value="1"/>
</dbReference>
<dbReference type="GO" id="GO:0004190">
    <property type="term" value="F:aspartic-type endopeptidase activity"/>
    <property type="evidence" value="ECO:0007669"/>
    <property type="project" value="UniProtKB-KW"/>
</dbReference>
<dbReference type="InterPro" id="IPR043502">
    <property type="entry name" value="DNA/RNA_pol_sf"/>
</dbReference>
<protein>
    <recommendedName>
        <fullName evidence="6">Integrase catalytic domain-containing protein</fullName>
    </recommendedName>
</protein>
<dbReference type="Pfam" id="PF14223">
    <property type="entry name" value="Retrotran_gag_2"/>
    <property type="match status" value="1"/>
</dbReference>
<feature type="compositionally biased region" description="Basic and acidic residues" evidence="5">
    <location>
        <begin position="128"/>
        <end position="148"/>
    </location>
</feature>
<feature type="domain" description="Integrase catalytic" evidence="6">
    <location>
        <begin position="1275"/>
        <end position="1443"/>
    </location>
</feature>
<name>A0AA38TA40_9ASTR</name>
<feature type="compositionally biased region" description="Polar residues" evidence="5">
    <location>
        <begin position="543"/>
        <end position="559"/>
    </location>
</feature>
<dbReference type="Gene3D" id="3.30.420.10">
    <property type="entry name" value="Ribonuclease H-like superfamily/Ribonuclease H"/>
    <property type="match status" value="1"/>
</dbReference>
<reference evidence="7" key="1">
    <citation type="submission" date="2023-03" db="EMBL/GenBank/DDBJ databases">
        <title>Chromosome-scale reference genome and RAD-based genetic map of yellow starthistle (Centaurea solstitialis) reveal putative structural variation and QTLs associated with invader traits.</title>
        <authorList>
            <person name="Reatini B."/>
            <person name="Cang F.A."/>
            <person name="Jiang Q."/>
            <person name="Mckibben M.T.W."/>
            <person name="Barker M.S."/>
            <person name="Rieseberg L.H."/>
            <person name="Dlugosch K.M."/>
        </authorList>
    </citation>
    <scope>NUCLEOTIDE SEQUENCE</scope>
    <source>
        <strain evidence="7">CAN-66</strain>
        <tissue evidence="7">Leaf</tissue>
    </source>
</reference>
<feature type="compositionally biased region" description="Basic and acidic residues" evidence="5">
    <location>
        <begin position="1584"/>
        <end position="1594"/>
    </location>
</feature>
<keyword evidence="1" id="KW-0645">Protease</keyword>
<dbReference type="GO" id="GO:0046872">
    <property type="term" value="F:metal ion binding"/>
    <property type="evidence" value="ECO:0007669"/>
    <property type="project" value="UniProtKB-KW"/>
</dbReference>
<dbReference type="GO" id="GO:0006508">
    <property type="term" value="P:proteolysis"/>
    <property type="evidence" value="ECO:0007669"/>
    <property type="project" value="UniProtKB-KW"/>
</dbReference>
<evidence type="ECO:0000256" key="5">
    <source>
        <dbReference type="SAM" id="MobiDB-lite"/>
    </source>
</evidence>
<dbReference type="PROSITE" id="PS50994">
    <property type="entry name" value="INTEGRASE"/>
    <property type="match status" value="1"/>
</dbReference>
<dbReference type="PANTHER" id="PTHR42648:SF28">
    <property type="entry name" value="TRANSPOSON-ENCODED PROTEIN WITH RIBONUCLEASE H-LIKE AND RETROVIRUS ZINC FINGER-LIKE DOMAINS"/>
    <property type="match status" value="1"/>
</dbReference>
<dbReference type="InterPro" id="IPR036397">
    <property type="entry name" value="RNaseH_sf"/>
</dbReference>
<dbReference type="Pfam" id="PF22936">
    <property type="entry name" value="Pol_BBD"/>
    <property type="match status" value="1"/>
</dbReference>
<proteinExistence type="predicted"/>
<comment type="caution">
    <text evidence="7">The sequence shown here is derived from an EMBL/GenBank/DDBJ whole genome shotgun (WGS) entry which is preliminary data.</text>
</comment>
<evidence type="ECO:0000313" key="7">
    <source>
        <dbReference type="EMBL" id="KAJ9550945.1"/>
    </source>
</evidence>
<keyword evidence="2" id="KW-0479">Metal-binding</keyword>
<dbReference type="Gene3D" id="4.10.60.10">
    <property type="entry name" value="Zinc finger, CCHC-type"/>
    <property type="match status" value="1"/>
</dbReference>
<dbReference type="Pfam" id="PF25597">
    <property type="entry name" value="SH3_retrovirus"/>
    <property type="match status" value="1"/>
</dbReference>
<dbReference type="SUPFAM" id="SSF53098">
    <property type="entry name" value="Ribonuclease H-like"/>
    <property type="match status" value="1"/>
</dbReference>
<feature type="compositionally biased region" description="Basic residues" evidence="5">
    <location>
        <begin position="1"/>
        <end position="10"/>
    </location>
</feature>
<dbReference type="SUPFAM" id="SSF56672">
    <property type="entry name" value="DNA/RNA polymerases"/>
    <property type="match status" value="1"/>
</dbReference>
<dbReference type="InterPro" id="IPR007573">
    <property type="entry name" value="QWRF"/>
</dbReference>
<feature type="region of interest" description="Disordered" evidence="5">
    <location>
        <begin position="989"/>
        <end position="1017"/>
    </location>
</feature>
<dbReference type="InterPro" id="IPR057670">
    <property type="entry name" value="SH3_retrovirus"/>
</dbReference>
<evidence type="ECO:0000259" key="6">
    <source>
        <dbReference type="PROSITE" id="PS50994"/>
    </source>
</evidence>
<dbReference type="GO" id="GO:0015074">
    <property type="term" value="P:DNA integration"/>
    <property type="evidence" value="ECO:0007669"/>
    <property type="project" value="InterPro"/>
</dbReference>
<feature type="compositionally biased region" description="Basic and acidic residues" evidence="5">
    <location>
        <begin position="63"/>
        <end position="79"/>
    </location>
</feature>
<organism evidence="7 8">
    <name type="scientific">Centaurea solstitialis</name>
    <name type="common">yellow star-thistle</name>
    <dbReference type="NCBI Taxonomy" id="347529"/>
    <lineage>
        <taxon>Eukaryota</taxon>
        <taxon>Viridiplantae</taxon>
        <taxon>Streptophyta</taxon>
        <taxon>Embryophyta</taxon>
        <taxon>Tracheophyta</taxon>
        <taxon>Spermatophyta</taxon>
        <taxon>Magnoliopsida</taxon>
        <taxon>eudicotyledons</taxon>
        <taxon>Gunneridae</taxon>
        <taxon>Pentapetalae</taxon>
        <taxon>asterids</taxon>
        <taxon>campanulids</taxon>
        <taxon>Asterales</taxon>
        <taxon>Asteraceae</taxon>
        <taxon>Carduoideae</taxon>
        <taxon>Cardueae</taxon>
        <taxon>Centaureinae</taxon>
        <taxon>Centaurea</taxon>
    </lineage>
</organism>
<feature type="compositionally biased region" description="Low complexity" evidence="5">
    <location>
        <begin position="39"/>
        <end position="60"/>
    </location>
</feature>
<feature type="compositionally biased region" description="Low complexity" evidence="5">
    <location>
        <begin position="423"/>
        <end position="446"/>
    </location>
</feature>
<feature type="compositionally biased region" description="Polar residues" evidence="5">
    <location>
        <begin position="270"/>
        <end position="292"/>
    </location>
</feature>
<feature type="compositionally biased region" description="Polar residues" evidence="5">
    <location>
        <begin position="1559"/>
        <end position="1570"/>
    </location>
</feature>
<keyword evidence="8" id="KW-1185">Reference proteome</keyword>
<gene>
    <name evidence="7" type="ORF">OSB04_014990</name>
</gene>
<feature type="compositionally biased region" description="Polar residues" evidence="5">
    <location>
        <begin position="171"/>
        <end position="185"/>
    </location>
</feature>
<dbReference type="GO" id="GO:0003676">
    <property type="term" value="F:nucleic acid binding"/>
    <property type="evidence" value="ECO:0007669"/>
    <property type="project" value="InterPro"/>
</dbReference>
<dbReference type="Pfam" id="PF07727">
    <property type="entry name" value="RVT_2"/>
    <property type="match status" value="1"/>
</dbReference>
<dbReference type="InterPro" id="IPR039537">
    <property type="entry name" value="Retrotran_Ty1/copia-like"/>
</dbReference>
<dbReference type="EMBL" id="JARYMX010000004">
    <property type="protein sequence ID" value="KAJ9550945.1"/>
    <property type="molecule type" value="Genomic_DNA"/>
</dbReference>
<evidence type="ECO:0000256" key="2">
    <source>
        <dbReference type="ARBA" id="ARBA00022723"/>
    </source>
</evidence>
<sequence>MSSSEKKRHSTLSSSWGLPTAAVHGVGAMARKVVSNRLTESLWSSRKSSSSSHLPSDASSVPDAKKDDTSNEPLSDHTSKTSLNVADEKTAKLPVSSSSKVTPEREKTHHHRGVLHIRPHIRHHLRSRKTDANAIDRSDNSKPSDDSHVSTTDSCIIDYSENLNPPDDSDVNTTDYDGIDQSENPKSPDGSEVNVIGSTDIDESEILNPSDGSDVSVAGSTVVDESENLKPPDGSPVSTTSSNVIIDHQDNSKALDNSNVRLVNQHLWPSATSPSVMGPSVNSKPSENSKLSDGSHGGRLVNQHRWPGTIGFHMLNKSINPANEDTRTCLTSDTGVTTPDIRKMLPNYANKPVQESSSSDAMNPSSPSLVDENKSERVSTSLVDDDDRLERISNLVSSSSRTTPSVTPSELQPASPKKLYGLASRSVNSSRSPFASSRGSSSVAPSKGGINHSPIIRGVSLTPATREVTLNRAPRGVSLTPTRDVKPFLVTKESDPFPTTTKAVSPPPTTTEADPNPPAKSVSPPAENHTLIKPSSPMKSDKSNIVSNSTEEIGSSPTKEISIPSVEETSHSVSGRGLSTTSTTASSPQQQSQDSNTVSTYPEIDPSVSSRGGSRRGRRSSGSRLFFSSTSTLLSMFTKSVDKQKEKNKEDARRLHLLLNIQVQWQFVNANAEAALELQRVAAENSLLDMWKTILKLWESVAAMKMDINKLILQLKLYAILFRQHLVAQMAYIDEWASIQMEYESAISVTARDLYARTLRLPTTEGVKVDVKSLKLVFSSIIQLMQAAASSIEYTLSKVMASTKFDIPKLDRNTRFPLWQVQMRDVLIQLELDDALLGVDKMPGTLSPEDKKKKDLKAQSQIRLHLSHDVLQDVLKETSAAAIWLKLEQLLMTKSLPNKLHLKQCLFNLKMAEGSSLSSHLSTFKELVCNLENMDVKYDDDDLALFLLSSLPDSYSHFRDTIIYSRDTLVLDEVITALDSKEKMKQITNGGSEAKAEGLNVRGRSFERGSSSSGRARSKSKVKRKFCSYCHKKGHVIEECYKLKNKEKEKAAAKGKHVPGSGEADVAEGGSDGELLLVSGSESTSLPDTWIVDSGCTFHMCPNRDWFYTYENVDHGLVQMGNNTTCLIKGHGLVRIQMFNGVIRTFENVKYVPDLRRNLISLSTLEKKGYEFAGKNGVLRVFKGAKNILKAYRKASNLYFLDGLTVTGDAAVVSKGSSDTDQSRLWHLRLGHMSFHGMSELSRRGLLGGDKVVELDFCEECVYGKQKRVRFMSGKHTTKGSLDYIHSDLWGPARVTSIGGASYMLTIIDDFSRKVWSFFLKHKGDVFSTFRDWKVMIEKQSGREIKYLRTDNGLEFCSEDFNAYCRKEGITRHRTVVHTPQQNGVAERMNRTILEKVRCMLSHSKLPKSFWAEAASTACFLINRSPSRAIEKKTPIELWSGEPADYKDLKPFGCPAYARVDNGKLEPRALKCVFLGYKPGVKGYKLWCSELKKVIISKDVTFDETSMIHRATSSTSTVEKPSEARKETSQVEVELTGSSTVTPVSSPVSTPVTGDQPVSVPTSEHVNGETSSPSSPPVPSPSIARDRPRRDIVPPRRYAHADCVTYALTVAEDIESMLEPTCYDEAISAKDSDSWIVAMHSEMESLHRNDTWDLVPAPKRKKPVKCKWVYKLKEAVNPGDKPRYKARLVAKGYSQMPGIDYNDIYSPVVKHTSVRALLGLVASNDYELEQLDVTTAFLNGELEEEIFMQQPEGFVVPGKEDYVCKLKKSLYGLKQSPRQWYKRFDSFVTGHELKRCTYDSCVYYKKCDDGSMVYLLIYVDDMLIAAKDMKEIQVIKDQLNAEFDMKDLGAAKKILGMEIVRDREAKTLHLSQKSYIEKVLRRFNMHDAKPVTTPLAAHFKPSSAQSPTSEADVSYMARVPYSSAVGSLMYAMICTRPDLAYAVSVVSRFMANPGKEHWKAVQWIFRYLRGTSSMSLCFGRNNDGVFGFVDSDYAKDIDNRRSISGYVFTLGGCAISWKAQLQSTVALSTTEAEYMAVTEGLKEAI</sequence>
<dbReference type="PANTHER" id="PTHR42648">
    <property type="entry name" value="TRANSPOSASE, PUTATIVE-RELATED"/>
    <property type="match status" value="1"/>
</dbReference>
<dbReference type="InterPro" id="IPR054722">
    <property type="entry name" value="PolX-like_BBD"/>
</dbReference>
<feature type="compositionally biased region" description="Low complexity" evidence="5">
    <location>
        <begin position="579"/>
        <end position="595"/>
    </location>
</feature>
<keyword evidence="3" id="KW-0064">Aspartyl protease</keyword>
<dbReference type="InterPro" id="IPR001584">
    <property type="entry name" value="Integrase_cat-core"/>
</dbReference>
<feature type="compositionally biased region" description="Polar residues" evidence="5">
    <location>
        <begin position="325"/>
        <end position="337"/>
    </location>
</feature>
<accession>A0AA38TA40</accession>
<feature type="compositionally biased region" description="Low complexity" evidence="5">
    <location>
        <begin position="356"/>
        <end position="368"/>
    </location>
</feature>
<feature type="region of interest" description="Disordered" evidence="5">
    <location>
        <begin position="39"/>
        <end position="242"/>
    </location>
</feature>
<evidence type="ECO:0000256" key="3">
    <source>
        <dbReference type="ARBA" id="ARBA00022750"/>
    </source>
</evidence>
<evidence type="ECO:0000256" key="4">
    <source>
        <dbReference type="ARBA" id="ARBA00022801"/>
    </source>
</evidence>
<dbReference type="Pfam" id="PF13976">
    <property type="entry name" value="gag_pre-integrs"/>
    <property type="match status" value="1"/>
</dbReference>
<feature type="region of interest" description="Disordered" evidence="5">
    <location>
        <begin position="325"/>
        <end position="458"/>
    </location>
</feature>
<evidence type="ECO:0000313" key="8">
    <source>
        <dbReference type="Proteomes" id="UP001172457"/>
    </source>
</evidence>
<feature type="compositionally biased region" description="Basic residues" evidence="5">
    <location>
        <begin position="108"/>
        <end position="127"/>
    </location>
</feature>
<dbReference type="Pfam" id="PF04484">
    <property type="entry name" value="QWRF"/>
    <property type="match status" value="1"/>
</dbReference>
<dbReference type="InterPro" id="IPR012337">
    <property type="entry name" value="RNaseH-like_sf"/>
</dbReference>
<feature type="compositionally biased region" description="Low complexity" evidence="5">
    <location>
        <begin position="396"/>
        <end position="409"/>
    </location>
</feature>
<feature type="region of interest" description="Disordered" evidence="5">
    <location>
        <begin position="472"/>
        <end position="623"/>
    </location>
</feature>